<dbReference type="AlphaFoldDB" id="W6A6L5"/>
<feature type="region of interest" description="Disordered" evidence="1">
    <location>
        <begin position="107"/>
        <end position="257"/>
    </location>
</feature>
<gene>
    <name evidence="2" type="ORF">SCULI_v1c03820</name>
</gene>
<evidence type="ECO:0000313" key="2">
    <source>
        <dbReference type="EMBL" id="AHI52723.1"/>
    </source>
</evidence>
<feature type="compositionally biased region" description="Basic and acidic residues" evidence="1">
    <location>
        <begin position="127"/>
        <end position="183"/>
    </location>
</feature>
<evidence type="ECO:0000313" key="3">
    <source>
        <dbReference type="Proteomes" id="UP000019267"/>
    </source>
</evidence>
<dbReference type="EMBL" id="CP006681">
    <property type="protein sequence ID" value="AHI52723.1"/>
    <property type="molecule type" value="Genomic_DNA"/>
</dbReference>
<dbReference type="OrthoDB" id="389305at2"/>
<feature type="compositionally biased region" description="Polar residues" evidence="1">
    <location>
        <begin position="215"/>
        <end position="225"/>
    </location>
</feature>
<keyword evidence="3" id="KW-1185">Reference proteome</keyword>
<organism evidence="2 3">
    <name type="scientific">Spiroplasma culicicola AES-1</name>
    <dbReference type="NCBI Taxonomy" id="1276246"/>
    <lineage>
        <taxon>Bacteria</taxon>
        <taxon>Bacillati</taxon>
        <taxon>Mycoplasmatota</taxon>
        <taxon>Mollicutes</taxon>
        <taxon>Entomoplasmatales</taxon>
        <taxon>Spiroplasmataceae</taxon>
        <taxon>Spiroplasma</taxon>
    </lineage>
</organism>
<dbReference type="STRING" id="1276246.SCULI_v1c03820"/>
<reference evidence="2 3" key="1">
    <citation type="journal article" date="2014" name="Genome Biol. Evol.">
        <title>Molecular evolution of the substrate utilization strategies and putative virulence factors in mosquito-associated Spiroplasma species.</title>
        <authorList>
            <person name="Chang T.H."/>
            <person name="Lo W.S."/>
            <person name="Ku C."/>
            <person name="Chen L.L."/>
            <person name="Kuo C.H."/>
        </authorList>
    </citation>
    <scope>NUCLEOTIDE SEQUENCE [LARGE SCALE GENOMIC DNA]</scope>
    <source>
        <strain evidence="2">AES-1</strain>
    </source>
</reference>
<accession>W6A6L5</accession>
<feature type="compositionally biased region" description="Basic and acidic residues" evidence="1">
    <location>
        <begin position="192"/>
        <end position="201"/>
    </location>
</feature>
<dbReference type="KEGG" id="scq:SCULI_v1c03820"/>
<dbReference type="Proteomes" id="UP000019267">
    <property type="component" value="Chromosome"/>
</dbReference>
<dbReference type="PATRIC" id="fig|1276246.3.peg.381"/>
<feature type="compositionally biased region" description="Basic and acidic residues" evidence="1">
    <location>
        <begin position="247"/>
        <end position="257"/>
    </location>
</feature>
<protein>
    <submittedName>
        <fullName evidence="2">Uncharacterized protein</fullName>
    </submittedName>
</protein>
<proteinExistence type="predicted"/>
<name>W6A6L5_9MOLU</name>
<dbReference type="HOGENOM" id="CLU_696197_0_0_14"/>
<sequence length="419" mass="49085">MAKNNTKETIKDFKLIGDRTKQRIIGLIEKRLTAQTIMLFAQEYESYDAEIRNEIIEFIMFLLNREEEALRLNEAKIADQRAKMIMERRKMEFQEKQSNFKKIQDMLSKTEANKKRPVETTTKLKVTKPEPKPKVETKPKAAPKPEVKAQPKPKVDSKLEQMLKEAQLREQKMAREEKQRQEELAQQQKLAEAAKAKEVKQKAAAKPKAAPKPKTTTASNKVSRTPSKKPLSYEERLFASQAGSKTTQERDYEKEQKEKERLWQELYGKTREQSLGERQKIVAKDSKKDDVDKTPTIEEVKLTDFRLNGVLCPIDELTDPKNKLYVFWSKIKAKYRTANISAWLREKPLKFQRKIYKKRMKTLNRFNKLVENNTPKPEKAPVEKPKVKDIKQLKEVKKENKKEIKVDEVKVEKNQKSAE</sequence>
<dbReference type="RefSeq" id="WP_025362962.1">
    <property type="nucleotide sequence ID" value="NZ_CP006681.1"/>
</dbReference>
<evidence type="ECO:0000256" key="1">
    <source>
        <dbReference type="SAM" id="MobiDB-lite"/>
    </source>
</evidence>